<dbReference type="SMART" id="SM00904">
    <property type="entry name" value="Flavokinase"/>
    <property type="match status" value="1"/>
</dbReference>
<proteinExistence type="inferred from homology"/>
<evidence type="ECO:0000313" key="14">
    <source>
        <dbReference type="Proteomes" id="UP001150907"/>
    </source>
</evidence>
<organism evidence="13 14">
    <name type="scientific">Coemansia thaxteri</name>
    <dbReference type="NCBI Taxonomy" id="2663907"/>
    <lineage>
        <taxon>Eukaryota</taxon>
        <taxon>Fungi</taxon>
        <taxon>Fungi incertae sedis</taxon>
        <taxon>Zoopagomycota</taxon>
        <taxon>Kickxellomycotina</taxon>
        <taxon>Kickxellomycetes</taxon>
        <taxon>Kickxellales</taxon>
        <taxon>Kickxellaceae</taxon>
        <taxon>Coemansia</taxon>
    </lineage>
</organism>
<dbReference type="GO" id="GO:0008531">
    <property type="term" value="F:riboflavin kinase activity"/>
    <property type="evidence" value="ECO:0007669"/>
    <property type="project" value="UniProtKB-EC"/>
</dbReference>
<keyword evidence="7" id="KW-0288">FMN</keyword>
<reference evidence="13" key="1">
    <citation type="submission" date="2022-07" db="EMBL/GenBank/DDBJ databases">
        <title>Phylogenomic reconstructions and comparative analyses of Kickxellomycotina fungi.</title>
        <authorList>
            <person name="Reynolds N.K."/>
            <person name="Stajich J.E."/>
            <person name="Barry K."/>
            <person name="Grigoriev I.V."/>
            <person name="Crous P."/>
            <person name="Smith M.E."/>
        </authorList>
    </citation>
    <scope>NUCLEOTIDE SEQUENCE</scope>
    <source>
        <strain evidence="13">IMI 214461</strain>
    </source>
</reference>
<evidence type="ECO:0000256" key="5">
    <source>
        <dbReference type="ARBA" id="ARBA00017394"/>
    </source>
</evidence>
<dbReference type="InterPro" id="IPR023468">
    <property type="entry name" value="Riboflavin_kinase"/>
</dbReference>
<dbReference type="InterPro" id="IPR023465">
    <property type="entry name" value="Riboflavin_kinase_dom_sf"/>
</dbReference>
<evidence type="ECO:0000256" key="11">
    <source>
        <dbReference type="ARBA" id="ARBA00029960"/>
    </source>
</evidence>
<evidence type="ECO:0000313" key="13">
    <source>
        <dbReference type="EMBL" id="KAJ2006752.1"/>
    </source>
</evidence>
<dbReference type="GO" id="GO:0005524">
    <property type="term" value="F:ATP binding"/>
    <property type="evidence" value="ECO:0007669"/>
    <property type="project" value="UniProtKB-KW"/>
</dbReference>
<comment type="caution">
    <text evidence="13">The sequence shown here is derived from an EMBL/GenBank/DDBJ whole genome shotgun (WGS) entry which is preliminary data.</text>
</comment>
<protein>
    <recommendedName>
        <fullName evidence="5">Riboflavin kinase</fullName>
        <ecNumber evidence="4">2.7.1.26</ecNumber>
    </recommendedName>
    <alternativeName>
        <fullName evidence="11">Flavin mononucleotide kinase 1</fullName>
    </alternativeName>
</protein>
<keyword evidence="14" id="KW-1185">Reference proteome</keyword>
<dbReference type="Pfam" id="PF01687">
    <property type="entry name" value="Flavokinase"/>
    <property type="match status" value="1"/>
</dbReference>
<evidence type="ECO:0000256" key="4">
    <source>
        <dbReference type="ARBA" id="ARBA00012105"/>
    </source>
</evidence>
<dbReference type="GO" id="GO:0009398">
    <property type="term" value="P:FMN biosynthetic process"/>
    <property type="evidence" value="ECO:0007669"/>
    <property type="project" value="TreeGrafter"/>
</dbReference>
<name>A0A9W8BM72_9FUNG</name>
<gene>
    <name evidence="13" type="primary">FMN1</name>
    <name evidence="13" type="ORF">H4R26_001197</name>
</gene>
<dbReference type="SUPFAM" id="SSF82114">
    <property type="entry name" value="Riboflavin kinase-like"/>
    <property type="match status" value="1"/>
</dbReference>
<dbReference type="GO" id="GO:0009231">
    <property type="term" value="P:riboflavin biosynthetic process"/>
    <property type="evidence" value="ECO:0007669"/>
    <property type="project" value="InterPro"/>
</dbReference>
<dbReference type="AlphaFoldDB" id="A0A9W8BM72"/>
<keyword evidence="8 13" id="KW-0808">Transferase</keyword>
<keyword evidence="10" id="KW-0067">ATP-binding</keyword>
<comment type="pathway">
    <text evidence="2">Cofactor biosynthesis; FMN biosynthesis; FMN from riboflavin (ATP route): step 1/1.</text>
</comment>
<evidence type="ECO:0000256" key="9">
    <source>
        <dbReference type="ARBA" id="ARBA00022741"/>
    </source>
</evidence>
<feature type="domain" description="Riboflavin kinase" evidence="12">
    <location>
        <begin position="27"/>
        <end position="156"/>
    </location>
</feature>
<dbReference type="InterPro" id="IPR015865">
    <property type="entry name" value="Riboflavin_kinase_bac/euk"/>
</dbReference>
<keyword evidence="6" id="KW-0285">Flavoprotein</keyword>
<evidence type="ECO:0000256" key="8">
    <source>
        <dbReference type="ARBA" id="ARBA00022679"/>
    </source>
</evidence>
<keyword evidence="13" id="KW-0418">Kinase</keyword>
<evidence type="ECO:0000256" key="3">
    <source>
        <dbReference type="ARBA" id="ARBA00010108"/>
    </source>
</evidence>
<dbReference type="PANTHER" id="PTHR22749">
    <property type="entry name" value="RIBOFLAVIN KINASE/FMN ADENYLYLTRANSFERASE"/>
    <property type="match status" value="1"/>
</dbReference>
<evidence type="ECO:0000259" key="12">
    <source>
        <dbReference type="SMART" id="SM00904"/>
    </source>
</evidence>
<keyword evidence="9" id="KW-0547">Nucleotide-binding</keyword>
<dbReference type="PANTHER" id="PTHR22749:SF6">
    <property type="entry name" value="RIBOFLAVIN KINASE"/>
    <property type="match status" value="1"/>
</dbReference>
<dbReference type="EC" id="2.7.1.26" evidence="4"/>
<evidence type="ECO:0000256" key="2">
    <source>
        <dbReference type="ARBA" id="ARBA00005201"/>
    </source>
</evidence>
<comment type="function">
    <text evidence="1">Catalyzes the phosphorylation of riboflavin (vitamin B2) to form flavin mononucleotide (FMN) coenzyme.</text>
</comment>
<dbReference type="GO" id="GO:0005739">
    <property type="term" value="C:mitochondrion"/>
    <property type="evidence" value="ECO:0007669"/>
    <property type="project" value="TreeGrafter"/>
</dbReference>
<dbReference type="Proteomes" id="UP001150907">
    <property type="component" value="Unassembled WGS sequence"/>
</dbReference>
<dbReference type="EMBL" id="JANBQF010000049">
    <property type="protein sequence ID" value="KAJ2006752.1"/>
    <property type="molecule type" value="Genomic_DNA"/>
</dbReference>
<evidence type="ECO:0000256" key="7">
    <source>
        <dbReference type="ARBA" id="ARBA00022643"/>
    </source>
</evidence>
<dbReference type="OrthoDB" id="276388at2759"/>
<comment type="similarity">
    <text evidence="3">Belongs to the flavokinase family.</text>
</comment>
<accession>A0A9W8BM72</accession>
<sequence>MSLDASSANCSGRPLIVGPPQLDPPFPIFVEGSVVAGFGRGGKQLGIPTANLPEAVVEQALADIPIGVYYGWAKVNTGADCSVLPMVMSLGWNPFFKNEKRSGEVHIIHSFDNDFYDQHLQVAILAYIRPERDYASLEALVDDIHFDIRVALESLQRPAYAEIKAASFFQS</sequence>
<evidence type="ECO:0000256" key="1">
    <source>
        <dbReference type="ARBA" id="ARBA00003572"/>
    </source>
</evidence>
<evidence type="ECO:0000256" key="10">
    <source>
        <dbReference type="ARBA" id="ARBA00022840"/>
    </source>
</evidence>
<evidence type="ECO:0000256" key="6">
    <source>
        <dbReference type="ARBA" id="ARBA00022630"/>
    </source>
</evidence>
<dbReference type="Gene3D" id="2.40.30.30">
    <property type="entry name" value="Riboflavin kinase-like"/>
    <property type="match status" value="1"/>
</dbReference>